<protein>
    <submittedName>
        <fullName evidence="1">Uncharacterized protein</fullName>
    </submittedName>
</protein>
<gene>
    <name evidence="1" type="ORF">JHL22_09840</name>
</gene>
<name>A0ABS1EEG5_9BURK</name>
<reference evidence="1 2" key="1">
    <citation type="submission" date="2020-12" db="EMBL/GenBank/DDBJ databases">
        <authorList>
            <person name="Lu T."/>
            <person name="Wang Q."/>
            <person name="Han X."/>
        </authorList>
    </citation>
    <scope>NUCLEOTIDE SEQUENCE [LARGE SCALE GENOMIC DNA]</scope>
    <source>
        <strain evidence="1 2">WQ 585</strain>
    </source>
</reference>
<evidence type="ECO:0000313" key="2">
    <source>
        <dbReference type="Proteomes" id="UP000635316"/>
    </source>
</evidence>
<evidence type="ECO:0000313" key="1">
    <source>
        <dbReference type="EMBL" id="MBK1781520.1"/>
    </source>
</evidence>
<dbReference type="Proteomes" id="UP000635316">
    <property type="component" value="Unassembled WGS sequence"/>
</dbReference>
<keyword evidence="2" id="KW-1185">Reference proteome</keyword>
<accession>A0ABS1EEG5</accession>
<sequence>MKSTITEVEDMENEALFCPVATTTFIKNISDDIYPLLELASNEPDATATPLLKSITVLLCSYWKAFCFNLGQEAFYQLVDTLPSATQLPLPIKKTVALDILNNKDELAVWSLADKQWRDHVANHFNYDASNQIFNTYPPGTRQLNHYFQQLTGIEQISDFWHWEKDEYPFLHSACSVAQACEVHEQLMLLPEEISNQQNISDLSYHAVCDYYAHTLGLAIKTQTAIKALLGVNETDNLSDSSSTPDFTHRD</sequence>
<dbReference type="RefSeq" id="WP_200236591.1">
    <property type="nucleotide sequence ID" value="NZ_JAENGP010000010.1"/>
</dbReference>
<comment type="caution">
    <text evidence="1">The sequence shown here is derived from an EMBL/GenBank/DDBJ whole genome shotgun (WGS) entry which is preliminary data.</text>
</comment>
<proteinExistence type="predicted"/>
<dbReference type="EMBL" id="JAENGP010000010">
    <property type="protein sequence ID" value="MBK1781520.1"/>
    <property type="molecule type" value="Genomic_DNA"/>
</dbReference>
<organism evidence="1 2">
    <name type="scientific">Advenella mandrilli</name>
    <dbReference type="NCBI Taxonomy" id="2800330"/>
    <lineage>
        <taxon>Bacteria</taxon>
        <taxon>Pseudomonadati</taxon>
        <taxon>Pseudomonadota</taxon>
        <taxon>Betaproteobacteria</taxon>
        <taxon>Burkholderiales</taxon>
        <taxon>Alcaligenaceae</taxon>
    </lineage>
</organism>